<reference evidence="2 3" key="1">
    <citation type="submission" date="2018-06" db="EMBL/GenBank/DDBJ databases">
        <title>Genomic Encyclopedia of Archaeal and Bacterial Type Strains, Phase II (KMG-II): from individual species to whole genera.</title>
        <authorList>
            <person name="Goeker M."/>
        </authorList>
    </citation>
    <scope>NUCLEOTIDE SEQUENCE [LARGE SCALE GENOMIC DNA]</scope>
    <source>
        <strain evidence="2 3">JCM 11668</strain>
    </source>
</reference>
<evidence type="ECO:0000313" key="2">
    <source>
        <dbReference type="EMBL" id="PYF02375.1"/>
    </source>
</evidence>
<dbReference type="NCBIfam" id="TIGR02300">
    <property type="entry name" value="FYDLN_acid"/>
    <property type="match status" value="1"/>
</dbReference>
<dbReference type="AlphaFoldDB" id="A0A318TKF6"/>
<dbReference type="RefSeq" id="WP_110781100.1">
    <property type="nucleotide sequence ID" value="NZ_QJTI01000012.1"/>
</dbReference>
<evidence type="ECO:0000256" key="1">
    <source>
        <dbReference type="SAM" id="MobiDB-lite"/>
    </source>
</evidence>
<protein>
    <submittedName>
        <fullName evidence="2">Uncharacterized protein (TIGR02300 family)</fullName>
    </submittedName>
</protein>
<dbReference type="EMBL" id="QJTI01000012">
    <property type="protein sequence ID" value="PYF02375.1"/>
    <property type="molecule type" value="Genomic_DNA"/>
</dbReference>
<comment type="caution">
    <text evidence="2">The sequence shown here is derived from an EMBL/GenBank/DDBJ whole genome shotgun (WGS) entry which is preliminary data.</text>
</comment>
<organism evidence="2 3">
    <name type="scientific">Rhodopseudomonas faecalis</name>
    <dbReference type="NCBI Taxonomy" id="99655"/>
    <lineage>
        <taxon>Bacteria</taxon>
        <taxon>Pseudomonadati</taxon>
        <taxon>Pseudomonadota</taxon>
        <taxon>Alphaproteobacteria</taxon>
        <taxon>Hyphomicrobiales</taxon>
        <taxon>Nitrobacteraceae</taxon>
        <taxon>Rhodopseudomonas</taxon>
    </lineage>
</organism>
<proteinExistence type="predicted"/>
<sequence>MAKSELGTKRVCPTTGKKFYDLNKNPVISPYTGEVVPIAAIPQPRGRAEAARGAMSENMVETETEELVSLEEADAEENTGKVKAIVPESEDDIEIDEALDDEDDDDSTFIADEEEGDEDVTDIIGDVSGDEET</sequence>
<accession>A0A318TKF6</accession>
<keyword evidence="3" id="KW-1185">Reference proteome</keyword>
<dbReference type="Pfam" id="PF09538">
    <property type="entry name" value="FYDLN_acid"/>
    <property type="match status" value="1"/>
</dbReference>
<dbReference type="OrthoDB" id="9815689at2"/>
<evidence type="ECO:0000313" key="3">
    <source>
        <dbReference type="Proteomes" id="UP000248148"/>
    </source>
</evidence>
<dbReference type="Proteomes" id="UP000248148">
    <property type="component" value="Unassembled WGS sequence"/>
</dbReference>
<name>A0A318TKF6_9BRAD</name>
<feature type="region of interest" description="Disordered" evidence="1">
    <location>
        <begin position="89"/>
        <end position="133"/>
    </location>
</feature>
<gene>
    <name evidence="2" type="ORF">BJ122_11234</name>
</gene>
<dbReference type="InterPro" id="IPR012644">
    <property type="entry name" value="CHP02300_FYDLN_acid"/>
</dbReference>
<feature type="compositionally biased region" description="Acidic residues" evidence="1">
    <location>
        <begin position="89"/>
        <end position="121"/>
    </location>
</feature>